<reference evidence="9 10" key="1">
    <citation type="submission" date="2012-11" db="EMBL/GenBank/DDBJ databases">
        <title>Whole genome sequence of Acidisphaera rubrifaciens HS-AP3.</title>
        <authorList>
            <person name="Azuma Y."/>
            <person name="Higashiura N."/>
            <person name="Hirakawa H."/>
            <person name="Matsushita K."/>
        </authorList>
    </citation>
    <scope>NUCLEOTIDE SEQUENCE [LARGE SCALE GENOMIC DNA]</scope>
    <source>
        <strain evidence="9 10">HS-AP3</strain>
    </source>
</reference>
<evidence type="ECO:0000256" key="5">
    <source>
        <dbReference type="ARBA" id="ARBA00013198"/>
    </source>
</evidence>
<protein>
    <recommendedName>
        <fullName evidence="6 7">6-phosphogluconolactonase</fullName>
        <shortName evidence="7">6PGL</shortName>
        <ecNumber evidence="5 7">3.1.1.31</ecNumber>
    </recommendedName>
</protein>
<gene>
    <name evidence="7" type="primary">pgl</name>
    <name evidence="9" type="ORF">Asru_0090_03</name>
</gene>
<dbReference type="Proteomes" id="UP000032680">
    <property type="component" value="Unassembled WGS sequence"/>
</dbReference>
<comment type="catalytic activity">
    <reaction evidence="1 7">
        <text>6-phospho-D-glucono-1,5-lactone + H2O = 6-phospho-D-gluconate + H(+)</text>
        <dbReference type="Rhea" id="RHEA:12556"/>
        <dbReference type="ChEBI" id="CHEBI:15377"/>
        <dbReference type="ChEBI" id="CHEBI:15378"/>
        <dbReference type="ChEBI" id="CHEBI:57955"/>
        <dbReference type="ChEBI" id="CHEBI:58759"/>
        <dbReference type="EC" id="3.1.1.31"/>
    </reaction>
</comment>
<comment type="caution">
    <text evidence="9">The sequence shown here is derived from an EMBL/GenBank/DDBJ whole genome shotgun (WGS) entry which is preliminary data.</text>
</comment>
<dbReference type="UniPathway" id="UPA00115">
    <property type="reaction ID" value="UER00409"/>
</dbReference>
<name>A0A0D6P5D4_9PROT</name>
<organism evidence="9 10">
    <name type="scientific">Acidisphaera rubrifaciens HS-AP3</name>
    <dbReference type="NCBI Taxonomy" id="1231350"/>
    <lineage>
        <taxon>Bacteria</taxon>
        <taxon>Pseudomonadati</taxon>
        <taxon>Pseudomonadota</taxon>
        <taxon>Alphaproteobacteria</taxon>
        <taxon>Acetobacterales</taxon>
        <taxon>Acetobacteraceae</taxon>
        <taxon>Acidisphaera</taxon>
    </lineage>
</organism>
<dbReference type="Pfam" id="PF01182">
    <property type="entry name" value="Glucosamine_iso"/>
    <property type="match status" value="1"/>
</dbReference>
<evidence type="ECO:0000313" key="10">
    <source>
        <dbReference type="Proteomes" id="UP000032680"/>
    </source>
</evidence>
<evidence type="ECO:0000256" key="2">
    <source>
        <dbReference type="ARBA" id="ARBA00002681"/>
    </source>
</evidence>
<dbReference type="CDD" id="cd01400">
    <property type="entry name" value="6PGL"/>
    <property type="match status" value="1"/>
</dbReference>
<feature type="domain" description="Glucosamine/galactosamine-6-phosphate isomerase" evidence="8">
    <location>
        <begin position="13"/>
        <end position="233"/>
    </location>
</feature>
<dbReference type="InterPro" id="IPR039104">
    <property type="entry name" value="6PGL"/>
</dbReference>
<evidence type="ECO:0000256" key="4">
    <source>
        <dbReference type="ARBA" id="ARBA00010662"/>
    </source>
</evidence>
<evidence type="ECO:0000259" key="8">
    <source>
        <dbReference type="Pfam" id="PF01182"/>
    </source>
</evidence>
<dbReference type="AlphaFoldDB" id="A0A0D6P5D4"/>
<dbReference type="SUPFAM" id="SSF100950">
    <property type="entry name" value="NagB/RpiA/CoA transferase-like"/>
    <property type="match status" value="1"/>
</dbReference>
<dbReference type="RefSeq" id="WP_048860207.1">
    <property type="nucleotide sequence ID" value="NZ_BANB01000090.1"/>
</dbReference>
<evidence type="ECO:0000256" key="7">
    <source>
        <dbReference type="RuleBase" id="RU365095"/>
    </source>
</evidence>
<dbReference type="GO" id="GO:0017057">
    <property type="term" value="F:6-phosphogluconolactonase activity"/>
    <property type="evidence" value="ECO:0007669"/>
    <property type="project" value="UniProtKB-UniRule"/>
</dbReference>
<dbReference type="PANTHER" id="PTHR11054:SF0">
    <property type="entry name" value="6-PHOSPHOGLUCONOLACTONASE"/>
    <property type="match status" value="1"/>
</dbReference>
<dbReference type="InterPro" id="IPR037171">
    <property type="entry name" value="NagB/RpiA_transferase-like"/>
</dbReference>
<dbReference type="EMBL" id="BANB01000090">
    <property type="protein sequence ID" value="GAN76403.1"/>
    <property type="molecule type" value="Genomic_DNA"/>
</dbReference>
<dbReference type="GO" id="GO:0006098">
    <property type="term" value="P:pentose-phosphate shunt"/>
    <property type="evidence" value="ECO:0007669"/>
    <property type="project" value="UniProtKB-UniPathway"/>
</dbReference>
<comment type="pathway">
    <text evidence="3 7">Carbohydrate degradation; pentose phosphate pathway; D-ribulose 5-phosphate from D-glucose 6-phosphate (oxidative stage): step 2/3.</text>
</comment>
<accession>A0A0D6P5D4</accession>
<dbReference type="Gene3D" id="3.40.50.1360">
    <property type="match status" value="1"/>
</dbReference>
<dbReference type="PANTHER" id="PTHR11054">
    <property type="entry name" value="6-PHOSPHOGLUCONOLACTONASE"/>
    <property type="match status" value="1"/>
</dbReference>
<dbReference type="InterPro" id="IPR005900">
    <property type="entry name" value="6-phosphogluconolactonase_DevB"/>
</dbReference>
<dbReference type="NCBIfam" id="TIGR01198">
    <property type="entry name" value="pgl"/>
    <property type="match status" value="1"/>
</dbReference>
<evidence type="ECO:0000256" key="3">
    <source>
        <dbReference type="ARBA" id="ARBA00004961"/>
    </source>
</evidence>
<comment type="similarity">
    <text evidence="4 7">Belongs to the glucosamine/galactosamine-6-phosphate isomerase family. 6-phosphogluconolactonase subfamily.</text>
</comment>
<dbReference type="InterPro" id="IPR006148">
    <property type="entry name" value="Glc/Gal-6P_isomerase"/>
</dbReference>
<keyword evidence="7" id="KW-0378">Hydrolase</keyword>
<evidence type="ECO:0000256" key="6">
    <source>
        <dbReference type="ARBA" id="ARBA00020337"/>
    </source>
</evidence>
<comment type="function">
    <text evidence="2 7">Hydrolysis of 6-phosphogluconolactone to 6-phosphogluconate.</text>
</comment>
<keyword evidence="10" id="KW-1185">Reference proteome</keyword>
<dbReference type="EC" id="3.1.1.31" evidence="5 7"/>
<dbReference type="GO" id="GO:0005975">
    <property type="term" value="P:carbohydrate metabolic process"/>
    <property type="evidence" value="ECO:0007669"/>
    <property type="project" value="UniProtKB-UniRule"/>
</dbReference>
<sequence>MKPEDGTLHVFDDAAALARGAAEWLTDRMRDKHGHEARIALSGGSTPKPVYEALAQPPLDSRFPWDDVQFFIGDERFVPTTDPASNYGMMLGALFEHVPVSDRNVHPVPTEGVTIEQAADAYQKVLAAVYGADTLDPARPLFDVVLLGLGDDGHTASLLPGQPVLGVTDRWVAPVTHGRTEPRVTLTYPALNSAAHVAFLVSGAGKRAILDRVLSGGADVPAARLRPTGTVHWFVDRAAAGSRA</sequence>
<proteinExistence type="inferred from homology"/>
<evidence type="ECO:0000256" key="1">
    <source>
        <dbReference type="ARBA" id="ARBA00000832"/>
    </source>
</evidence>
<evidence type="ECO:0000313" key="9">
    <source>
        <dbReference type="EMBL" id="GAN76403.1"/>
    </source>
</evidence>
<dbReference type="OrthoDB" id="9810967at2"/>